<evidence type="ECO:0000313" key="1">
    <source>
        <dbReference type="EMBL" id="ALH23392.1"/>
    </source>
</evidence>
<gene>
    <name evidence="1" type="ORF">ceV_486</name>
</gene>
<dbReference type="KEGG" id="vg:26049353"/>
<name>A0A0N9QXY8_9VIRU</name>
<reference evidence="1 2" key="1">
    <citation type="journal article" date="2015" name="Genome Announc.">
        <title>The 474-Kilobase-Pair Complete Genome Sequence of CeV-01B, a Virus Infecting Haptolina (Chrysochromulina) ericina (Prymnesiophyceae).</title>
        <authorList>
            <person name="Gallot-Lavallee L."/>
            <person name="Pagarete A."/>
            <person name="Legendre M."/>
            <person name="Santini S."/>
            <person name="Sandaa R.A."/>
            <person name="Himmelbauer H."/>
            <person name="Ogata H."/>
            <person name="Bratbak G."/>
            <person name="Claverie J.M."/>
        </authorList>
    </citation>
    <scope>NUCLEOTIDE SEQUENCE [LARGE SCALE GENOMIC DNA]</scope>
    <source>
        <strain evidence="1">CeV-01B</strain>
    </source>
</reference>
<accession>A0A0N9QXY8</accession>
<proteinExistence type="predicted"/>
<evidence type="ECO:0000313" key="2">
    <source>
        <dbReference type="Proteomes" id="UP000203826"/>
    </source>
</evidence>
<dbReference type="Proteomes" id="UP000203826">
    <property type="component" value="Segment"/>
</dbReference>
<dbReference type="EMBL" id="KT820662">
    <property type="protein sequence ID" value="ALH23392.1"/>
    <property type="molecule type" value="Genomic_DNA"/>
</dbReference>
<sequence length="87" mass="10149">MHNIYKIFKCFIHTKPFNVSSYKVITKENIYIGIKYTNINNALLGATESHALPIRLNDKKVSIYNDSNKEIEPLTKKEFDELMRIVS</sequence>
<keyword evidence="2" id="KW-1185">Reference proteome</keyword>
<protein>
    <submittedName>
        <fullName evidence="1">Uncharacterized protein</fullName>
    </submittedName>
</protein>
<organism evidence="1 2">
    <name type="scientific">Chrysochromulina ericina virus CeV-01B</name>
    <dbReference type="NCBI Taxonomy" id="3070830"/>
    <lineage>
        <taxon>Viruses</taxon>
        <taxon>Varidnaviria</taxon>
        <taxon>Bamfordvirae</taxon>
        <taxon>Nucleocytoviricota</taxon>
        <taxon>Megaviricetes</taxon>
        <taxon>Imitervirales</taxon>
        <taxon>Mesomimiviridae</taxon>
        <taxon>Tethysvirus</taxon>
        <taxon>Tethysvirus raunefjordenense</taxon>
    </lineage>
</organism>